<dbReference type="AlphaFoldDB" id="A0A8I0LAJ1"/>
<name>A0A8I0LAJ1_9CORY</name>
<gene>
    <name evidence="2" type="ORF">H9627_05540</name>
</gene>
<keyword evidence="1" id="KW-0472">Membrane</keyword>
<sequence>MEPTDQQGKQLGAGAVFKKFSGGMSLGILALAAIVIMVLQIVTADMGTTATLLSYTATTLLIIGLIRISKTEEK</sequence>
<evidence type="ECO:0000313" key="2">
    <source>
        <dbReference type="EMBL" id="MBD8029792.1"/>
    </source>
</evidence>
<reference evidence="2 3" key="1">
    <citation type="submission" date="2020-08" db="EMBL/GenBank/DDBJ databases">
        <title>A Genomic Blueprint of the Chicken Gut Microbiome.</title>
        <authorList>
            <person name="Gilroy R."/>
            <person name="Ravi A."/>
            <person name="Getino M."/>
            <person name="Pursley I."/>
            <person name="Horton D.L."/>
            <person name="Alikhan N.-F."/>
            <person name="Baker D."/>
            <person name="Gharbi K."/>
            <person name="Hall N."/>
            <person name="Watson M."/>
            <person name="Adriaenssens E.M."/>
            <person name="Foster-Nyarko E."/>
            <person name="Jarju S."/>
            <person name="Secka A."/>
            <person name="Antonio M."/>
            <person name="Oren A."/>
            <person name="Chaudhuri R."/>
            <person name="La Ragione R.M."/>
            <person name="Hildebrand F."/>
            <person name="Pallen M.J."/>
        </authorList>
    </citation>
    <scope>NUCLEOTIDE SEQUENCE [LARGE SCALE GENOMIC DNA]</scope>
    <source>
        <strain evidence="2 3">Sa1YVA5</strain>
    </source>
</reference>
<dbReference type="EMBL" id="JACSPR010000003">
    <property type="protein sequence ID" value="MBD8029792.1"/>
    <property type="molecule type" value="Genomic_DNA"/>
</dbReference>
<evidence type="ECO:0000256" key="1">
    <source>
        <dbReference type="SAM" id="Phobius"/>
    </source>
</evidence>
<evidence type="ECO:0000313" key="3">
    <source>
        <dbReference type="Proteomes" id="UP000650224"/>
    </source>
</evidence>
<accession>A0A8I0LAJ1</accession>
<dbReference type="RefSeq" id="WP_191733020.1">
    <property type="nucleotide sequence ID" value="NZ_JACSPR010000003.1"/>
</dbReference>
<proteinExistence type="predicted"/>
<dbReference type="Proteomes" id="UP000650224">
    <property type="component" value="Unassembled WGS sequence"/>
</dbReference>
<keyword evidence="3" id="KW-1185">Reference proteome</keyword>
<protein>
    <submittedName>
        <fullName evidence="2">Uncharacterized protein</fullName>
    </submittedName>
</protein>
<keyword evidence="1" id="KW-0812">Transmembrane</keyword>
<comment type="caution">
    <text evidence="2">The sequence shown here is derived from an EMBL/GenBank/DDBJ whole genome shotgun (WGS) entry which is preliminary data.</text>
</comment>
<organism evidence="2 3">
    <name type="scientific">Corynebacterium gallinarum</name>
    <dbReference type="NCBI Taxonomy" id="2762214"/>
    <lineage>
        <taxon>Bacteria</taxon>
        <taxon>Bacillati</taxon>
        <taxon>Actinomycetota</taxon>
        <taxon>Actinomycetes</taxon>
        <taxon>Mycobacteriales</taxon>
        <taxon>Corynebacteriaceae</taxon>
        <taxon>Corynebacterium</taxon>
    </lineage>
</organism>
<feature type="transmembrane region" description="Helical" evidence="1">
    <location>
        <begin position="20"/>
        <end position="42"/>
    </location>
</feature>
<keyword evidence="1" id="KW-1133">Transmembrane helix</keyword>
<feature type="transmembrane region" description="Helical" evidence="1">
    <location>
        <begin position="48"/>
        <end position="68"/>
    </location>
</feature>